<dbReference type="Proteomes" id="UP000190973">
    <property type="component" value="Unassembled WGS sequence"/>
</dbReference>
<accession>A0A1S8SKZ8</accession>
<reference evidence="2 5" key="1">
    <citation type="submission" date="2016-05" db="EMBL/GenBank/DDBJ databases">
        <title>Microbial solvent formation.</title>
        <authorList>
            <person name="Poehlein A."/>
            <person name="Montoya Solano J.D."/>
            <person name="Flitsch S."/>
            <person name="Krabben P."/>
            <person name="Duerre P."/>
            <person name="Daniel R."/>
        </authorList>
    </citation>
    <scope>NUCLEOTIDE SEQUENCE [LARGE SCALE GENOMIC DNA]</scope>
    <source>
        <strain evidence="2 5">DSM 53</strain>
    </source>
</reference>
<dbReference type="InterPro" id="IPR050855">
    <property type="entry name" value="NDM-1-like"/>
</dbReference>
<dbReference type="EC" id="3.-.-.-" evidence="2"/>
<dbReference type="PANTHER" id="PTHR42951:SF17">
    <property type="entry name" value="METALLO-BETA-LACTAMASE DOMAIN-CONTAINING PROTEIN"/>
    <property type="match status" value="1"/>
</dbReference>
<protein>
    <submittedName>
        <fullName evidence="3">MBL fold metallo-hydrolase</fullName>
    </submittedName>
    <submittedName>
        <fullName evidence="2">Putative metallo-hydrolase YflN</fullName>
        <ecNumber evidence="2">3.-.-.-</ecNumber>
    </submittedName>
</protein>
<comment type="caution">
    <text evidence="2">The sequence shown here is derived from an EMBL/GenBank/DDBJ whole genome shotgun (WGS) entry which is preliminary data.</text>
</comment>
<dbReference type="SUPFAM" id="SSF56281">
    <property type="entry name" value="Metallo-hydrolase/oxidoreductase"/>
    <property type="match status" value="1"/>
</dbReference>
<dbReference type="GO" id="GO:0016787">
    <property type="term" value="F:hydrolase activity"/>
    <property type="evidence" value="ECO:0007669"/>
    <property type="project" value="UniProtKB-KW"/>
</dbReference>
<dbReference type="Pfam" id="PF00753">
    <property type="entry name" value="Lactamase_B"/>
    <property type="match status" value="1"/>
</dbReference>
<evidence type="ECO:0000313" key="4">
    <source>
        <dbReference type="Proteomes" id="UP000190959"/>
    </source>
</evidence>
<dbReference type="SMART" id="SM00849">
    <property type="entry name" value="Lactamase_B"/>
    <property type="match status" value="1"/>
</dbReference>
<proteinExistence type="predicted"/>
<evidence type="ECO:0000259" key="1">
    <source>
        <dbReference type="SMART" id="SM00849"/>
    </source>
</evidence>
<keyword evidence="2" id="KW-0378">Hydrolase</keyword>
<dbReference type="EMBL" id="MWMH01000009">
    <property type="protein sequence ID" value="OOP71383.1"/>
    <property type="molecule type" value="Genomic_DNA"/>
</dbReference>
<dbReference type="Gene3D" id="3.60.15.10">
    <property type="entry name" value="Ribonuclease Z/Hydroxyacylglutathione hydrolase-like"/>
    <property type="match status" value="1"/>
</dbReference>
<dbReference type="InterPro" id="IPR036866">
    <property type="entry name" value="RibonucZ/Hydroxyglut_hydro"/>
</dbReference>
<dbReference type="InterPro" id="IPR001279">
    <property type="entry name" value="Metallo-B-lactamas"/>
</dbReference>
<evidence type="ECO:0000313" key="3">
    <source>
        <dbReference type="EMBL" id="OOP71383.1"/>
    </source>
</evidence>
<evidence type="ECO:0000313" key="2">
    <source>
        <dbReference type="EMBL" id="OOM65954.1"/>
    </source>
</evidence>
<gene>
    <name evidence="2" type="primary">yflN_1</name>
    <name evidence="3" type="ORF">CBEIBR21_22210</name>
    <name evidence="2" type="ORF">CLBCK_01390</name>
</gene>
<dbReference type="CDD" id="cd07721">
    <property type="entry name" value="yflN-like_MBL-fold"/>
    <property type="match status" value="1"/>
</dbReference>
<feature type="domain" description="Metallo-beta-lactamase" evidence="1">
    <location>
        <begin position="30"/>
        <end position="239"/>
    </location>
</feature>
<dbReference type="EMBL" id="LZZI01000002">
    <property type="protein sequence ID" value="OOM65954.1"/>
    <property type="molecule type" value="Genomic_DNA"/>
</dbReference>
<evidence type="ECO:0000313" key="5">
    <source>
        <dbReference type="Proteomes" id="UP000190973"/>
    </source>
</evidence>
<dbReference type="Proteomes" id="UP000190959">
    <property type="component" value="Unassembled WGS sequence"/>
</dbReference>
<organism evidence="2 5">
    <name type="scientific">Clostridium beijerinckii</name>
    <name type="common">Clostridium MP</name>
    <dbReference type="NCBI Taxonomy" id="1520"/>
    <lineage>
        <taxon>Bacteria</taxon>
        <taxon>Bacillati</taxon>
        <taxon>Bacillota</taxon>
        <taxon>Clostridia</taxon>
        <taxon>Eubacteriales</taxon>
        <taxon>Clostridiaceae</taxon>
        <taxon>Clostridium</taxon>
    </lineage>
</organism>
<dbReference type="AlphaFoldDB" id="A0A1S8SKZ8"/>
<sequence length="271" mass="30424">MGNKMVEFLAEITERSLQITPDILVLQFTIVNSCIISSSDSKWVIVDTGLENSAEYIIKCAENKFGKGSSPEAIILTHGHFDHVGSVIKLAEYYDVPVYIHELEIPYITGKKDYPLADPTVDEGLVAKISRTFPHTSIDLGKYAVPLPKDYSVPGLDGWTYIHTPGHSEGHISLFNEKNRVLIVGDAFATVKQESIMSVLTQREHIDGPPKYLTTDWKKAEESVKLLWELKPNLAIPSHGKPMEGSELREHLKYLIDNFYEIAKPEQGKFV</sequence>
<name>A0A1S8SKZ8_CLOBE</name>
<dbReference type="PANTHER" id="PTHR42951">
    <property type="entry name" value="METALLO-BETA-LACTAMASE DOMAIN-CONTAINING"/>
    <property type="match status" value="1"/>
</dbReference>
<reference evidence="3 4" key="2">
    <citation type="submission" date="2017-02" db="EMBL/GenBank/DDBJ databases">
        <title>Genome sequence of Clostridium beijerinckii Br21.</title>
        <authorList>
            <person name="Fonseca B.C."/>
            <person name="Guazzaroni M.E."/>
            <person name="Riano-Pachon D.M."/>
            <person name="Reginatto V."/>
        </authorList>
    </citation>
    <scope>NUCLEOTIDE SEQUENCE [LARGE SCALE GENOMIC DNA]</scope>
    <source>
        <strain evidence="3 4">Br21</strain>
    </source>
</reference>
<dbReference type="RefSeq" id="WP_077837068.1">
    <property type="nucleotide sequence ID" value="NZ_JABTAE010000001.1"/>
</dbReference>